<proteinExistence type="predicted"/>
<evidence type="ECO:0000313" key="2">
    <source>
        <dbReference type="EMBL" id="GID51724.1"/>
    </source>
</evidence>
<feature type="chain" id="PRO_5046495492" evidence="1">
    <location>
        <begin position="28"/>
        <end position="110"/>
    </location>
</feature>
<dbReference type="Proteomes" id="UP000612282">
    <property type="component" value="Unassembled WGS sequence"/>
</dbReference>
<comment type="caution">
    <text evidence="2">The sequence shown here is derived from an EMBL/GenBank/DDBJ whole genome shotgun (WGS) entry which is preliminary data.</text>
</comment>
<feature type="signal peptide" evidence="1">
    <location>
        <begin position="1"/>
        <end position="27"/>
    </location>
</feature>
<sequence length="110" mass="11947">MRNTVRYTAGLMVAAGAVLAFSTPAMAADNGRERNRGGGDRFSLSSIDADYYQSNRASNSNWNNQTVLNNIGNTQYGKNNYNGGGTAFAINSTDQYNDVRGGDFEQYLGR</sequence>
<gene>
    <name evidence="2" type="ORF">Aco03nite_001280</name>
</gene>
<evidence type="ECO:0000313" key="3">
    <source>
        <dbReference type="Proteomes" id="UP000612282"/>
    </source>
</evidence>
<accession>A0ABQ3WZM5</accession>
<keyword evidence="1" id="KW-0732">Signal</keyword>
<reference evidence="2 3" key="1">
    <citation type="submission" date="2021-01" db="EMBL/GenBank/DDBJ databases">
        <title>Whole genome shotgun sequence of Actinoplanes couchii NBRC 106145.</title>
        <authorList>
            <person name="Komaki H."/>
            <person name="Tamura T."/>
        </authorList>
    </citation>
    <scope>NUCLEOTIDE SEQUENCE [LARGE SCALE GENOMIC DNA]</scope>
    <source>
        <strain evidence="2 3">NBRC 106145</strain>
    </source>
</reference>
<keyword evidence="3" id="KW-1185">Reference proteome</keyword>
<dbReference type="RefSeq" id="WP_203792475.1">
    <property type="nucleotide sequence ID" value="NZ_BAAAQE010000090.1"/>
</dbReference>
<evidence type="ECO:0000256" key="1">
    <source>
        <dbReference type="SAM" id="SignalP"/>
    </source>
</evidence>
<organism evidence="2 3">
    <name type="scientific">Actinoplanes couchii</name>
    <dbReference type="NCBI Taxonomy" id="403638"/>
    <lineage>
        <taxon>Bacteria</taxon>
        <taxon>Bacillati</taxon>
        <taxon>Actinomycetota</taxon>
        <taxon>Actinomycetes</taxon>
        <taxon>Micromonosporales</taxon>
        <taxon>Micromonosporaceae</taxon>
        <taxon>Actinoplanes</taxon>
    </lineage>
</organism>
<protein>
    <submittedName>
        <fullName evidence="2">Uncharacterized protein</fullName>
    </submittedName>
</protein>
<name>A0ABQ3WZM5_9ACTN</name>
<dbReference type="EMBL" id="BOMG01000004">
    <property type="protein sequence ID" value="GID51724.1"/>
    <property type="molecule type" value="Genomic_DNA"/>
</dbReference>